<dbReference type="PANTHER" id="PTHR30092:SF0">
    <property type="entry name" value="INNER MEMBRANE PROTEIN CRED"/>
    <property type="match status" value="1"/>
</dbReference>
<feature type="transmembrane region" description="Helical" evidence="1">
    <location>
        <begin position="368"/>
        <end position="390"/>
    </location>
</feature>
<feature type="transmembrane region" description="Helical" evidence="1">
    <location>
        <begin position="420"/>
        <end position="438"/>
    </location>
</feature>
<evidence type="ECO:0000313" key="2">
    <source>
        <dbReference type="EMBL" id="GAA4929597.1"/>
    </source>
</evidence>
<dbReference type="PANTHER" id="PTHR30092">
    <property type="entry name" value="INNER MEMBRANE PROTEIN CRED"/>
    <property type="match status" value="1"/>
</dbReference>
<keyword evidence="3" id="KW-1185">Reference proteome</keyword>
<dbReference type="PIRSF" id="PIRSF004548">
    <property type="entry name" value="CreD"/>
    <property type="match status" value="1"/>
</dbReference>
<evidence type="ECO:0000256" key="1">
    <source>
        <dbReference type="SAM" id="Phobius"/>
    </source>
</evidence>
<evidence type="ECO:0000313" key="3">
    <source>
        <dbReference type="Proteomes" id="UP001501436"/>
    </source>
</evidence>
<dbReference type="InterPro" id="IPR010364">
    <property type="entry name" value="Uncharacterised_IM_CreD"/>
</dbReference>
<feature type="transmembrane region" description="Helical" evidence="1">
    <location>
        <begin position="342"/>
        <end position="362"/>
    </location>
</feature>
<dbReference type="Pfam" id="PF06123">
    <property type="entry name" value="CreD"/>
    <property type="match status" value="1"/>
</dbReference>
<sequence>MNSENQSFMPVWQKLSSTIKAVILGVLTLVLLIPSIFVQNLIEERQNRNQQVLDEISNQWSGSQLINGPVLVIPYRSYEKYVDTFKQVNVRETIGKLYILPEHLNYKADTKSQKLHKGIFYAAVYNADVNVNGDFGKIDLTGMQISPAQLLPERAYLLFGLSDTKGLKSLPEININAQKITARPAFNDTLFENTMQAAFNATELLEKSGKFNYNLQIKGSNELQFLPLGKATTARISGNWNSPSFDGSVAADSRNVDTSGFTASWHTLNLGQTFPQQWINVDNVFANKQKVSESSFGVKMIIPVDDYQKTMRSSKYAILIILLTFVALFLTEIITRTVIHTFNYLLVGAAMVVFYILLLSFAEQVGFNISYAIAAVATVGLISWFIASLLKNRKVAGLLTFILSVFYVFVFVIIQLEDLALLVGSVTLFAIIAILMYFSRKINWDNQ</sequence>
<proteinExistence type="predicted"/>
<dbReference type="NCBIfam" id="NF008712">
    <property type="entry name" value="PRK11715.1-1"/>
    <property type="match status" value="1"/>
</dbReference>
<comment type="caution">
    <text evidence="2">The sequence shown here is derived from an EMBL/GenBank/DDBJ whole genome shotgun (WGS) entry which is preliminary data.</text>
</comment>
<protein>
    <submittedName>
        <fullName evidence="2">Cell envelope integrity protein CreD</fullName>
    </submittedName>
</protein>
<feature type="transmembrane region" description="Helical" evidence="1">
    <location>
        <begin position="316"/>
        <end position="335"/>
    </location>
</feature>
<reference evidence="3" key="1">
    <citation type="journal article" date="2019" name="Int. J. Syst. Evol. Microbiol.">
        <title>The Global Catalogue of Microorganisms (GCM) 10K type strain sequencing project: providing services to taxonomists for standard genome sequencing and annotation.</title>
        <authorList>
            <consortium name="The Broad Institute Genomics Platform"/>
            <consortium name="The Broad Institute Genome Sequencing Center for Infectious Disease"/>
            <person name="Wu L."/>
            <person name="Ma J."/>
        </authorList>
    </citation>
    <scope>NUCLEOTIDE SEQUENCE [LARGE SCALE GENOMIC DNA]</scope>
    <source>
        <strain evidence="3">JCM 18283</strain>
    </source>
</reference>
<keyword evidence="1" id="KW-0472">Membrane</keyword>
<feature type="transmembrane region" description="Helical" evidence="1">
    <location>
        <begin position="395"/>
        <end position="414"/>
    </location>
</feature>
<organism evidence="2 3">
    <name type="scientific">Mucilaginibacter defluvii</name>
    <dbReference type="NCBI Taxonomy" id="1196019"/>
    <lineage>
        <taxon>Bacteria</taxon>
        <taxon>Pseudomonadati</taxon>
        <taxon>Bacteroidota</taxon>
        <taxon>Sphingobacteriia</taxon>
        <taxon>Sphingobacteriales</taxon>
        <taxon>Sphingobacteriaceae</taxon>
        <taxon>Mucilaginibacter</taxon>
    </lineage>
</organism>
<dbReference type="Proteomes" id="UP001501436">
    <property type="component" value="Unassembled WGS sequence"/>
</dbReference>
<keyword evidence="1" id="KW-1133">Transmembrane helix</keyword>
<keyword evidence="1" id="KW-0812">Transmembrane</keyword>
<feature type="transmembrane region" description="Helical" evidence="1">
    <location>
        <begin position="21"/>
        <end position="42"/>
    </location>
</feature>
<accession>A0ABP9G5S4</accession>
<dbReference type="RefSeq" id="WP_345333909.1">
    <property type="nucleotide sequence ID" value="NZ_BAABJI010000004.1"/>
</dbReference>
<dbReference type="EMBL" id="BAABJI010000004">
    <property type="protein sequence ID" value="GAA4929597.1"/>
    <property type="molecule type" value="Genomic_DNA"/>
</dbReference>
<name>A0ABP9G5S4_9SPHI</name>
<gene>
    <name evidence="2" type="primary">creD</name>
    <name evidence="2" type="ORF">GCM10023313_37970</name>
</gene>